<dbReference type="Gene3D" id="2.60.40.10">
    <property type="entry name" value="Immunoglobulins"/>
    <property type="match status" value="1"/>
</dbReference>
<dbReference type="EMBL" id="CAJPWZ010002703">
    <property type="protein sequence ID" value="CAG2243453.1"/>
    <property type="molecule type" value="Genomic_DNA"/>
</dbReference>
<reference evidence="2" key="1">
    <citation type="submission" date="2021-03" db="EMBL/GenBank/DDBJ databases">
        <authorList>
            <person name="Bekaert M."/>
        </authorList>
    </citation>
    <scope>NUCLEOTIDE SEQUENCE</scope>
</reference>
<dbReference type="AlphaFoldDB" id="A0A8S3UMI0"/>
<name>A0A8S3UMI0_MYTED</name>
<keyword evidence="1" id="KW-0812">Transmembrane</keyword>
<proteinExistence type="predicted"/>
<sequence>MKFPVYVSVLKGHMPISNAEVTVDIENGNGDSKSLKLSDNGVGADIIENDGVYSGYIISTLIHLDGRHSTKVLVQGSNATVSEPVSKSAGIEDIVVDVKQMVLPRFERTTLSEEFYIEDYVAPLSPDQDQIPPSAIQSLALIHADNEQNKFTLSWRAVGDDLDAGTASYYDIRISKEYASLNDKTDGEKMVTNNLVPKLSGMVENFTIELLREENGTYYVAIRAVDESNNTGDLSNIVLISILTDLTWDKPNDGPGVPIILDNSKINVVVIGAIAAVLVVAFIVIIGVF</sequence>
<protein>
    <submittedName>
        <fullName evidence="2">CLCA3_4</fullName>
    </submittedName>
</protein>
<evidence type="ECO:0000256" key="1">
    <source>
        <dbReference type="SAM" id="Phobius"/>
    </source>
</evidence>
<accession>A0A8S3UMI0</accession>
<feature type="transmembrane region" description="Helical" evidence="1">
    <location>
        <begin position="268"/>
        <end position="288"/>
    </location>
</feature>
<gene>
    <name evidence="2" type="ORF">MEDL_55593</name>
</gene>
<organism evidence="2 3">
    <name type="scientific">Mytilus edulis</name>
    <name type="common">Blue mussel</name>
    <dbReference type="NCBI Taxonomy" id="6550"/>
    <lineage>
        <taxon>Eukaryota</taxon>
        <taxon>Metazoa</taxon>
        <taxon>Spiralia</taxon>
        <taxon>Lophotrochozoa</taxon>
        <taxon>Mollusca</taxon>
        <taxon>Bivalvia</taxon>
        <taxon>Autobranchia</taxon>
        <taxon>Pteriomorphia</taxon>
        <taxon>Mytilida</taxon>
        <taxon>Mytiloidea</taxon>
        <taxon>Mytilidae</taxon>
        <taxon>Mytilinae</taxon>
        <taxon>Mytilus</taxon>
    </lineage>
</organism>
<keyword evidence="1" id="KW-0472">Membrane</keyword>
<comment type="caution">
    <text evidence="2">The sequence shown here is derived from an EMBL/GenBank/DDBJ whole genome shotgun (WGS) entry which is preliminary data.</text>
</comment>
<dbReference type="InterPro" id="IPR013783">
    <property type="entry name" value="Ig-like_fold"/>
</dbReference>
<dbReference type="Proteomes" id="UP000683360">
    <property type="component" value="Unassembled WGS sequence"/>
</dbReference>
<keyword evidence="1" id="KW-1133">Transmembrane helix</keyword>
<evidence type="ECO:0000313" key="2">
    <source>
        <dbReference type="EMBL" id="CAG2243453.1"/>
    </source>
</evidence>
<evidence type="ECO:0000313" key="3">
    <source>
        <dbReference type="Proteomes" id="UP000683360"/>
    </source>
</evidence>
<dbReference type="OrthoDB" id="10021899at2759"/>
<keyword evidence="3" id="KW-1185">Reference proteome</keyword>